<feature type="transmembrane region" description="Helical" evidence="1">
    <location>
        <begin position="399"/>
        <end position="420"/>
    </location>
</feature>
<dbReference type="SMART" id="SM00703">
    <property type="entry name" value="NRF"/>
    <property type="match status" value="1"/>
</dbReference>
<dbReference type="Proteomes" id="UP001321473">
    <property type="component" value="Unassembled WGS sequence"/>
</dbReference>
<dbReference type="PANTHER" id="PTHR11161">
    <property type="entry name" value="O-ACYLTRANSFERASE"/>
    <property type="match status" value="1"/>
</dbReference>
<feature type="transmembrane region" description="Helical" evidence="1">
    <location>
        <begin position="20"/>
        <end position="38"/>
    </location>
</feature>
<keyword evidence="4" id="KW-1185">Reference proteome</keyword>
<proteinExistence type="predicted"/>
<keyword evidence="1" id="KW-0812">Transmembrane</keyword>
<feature type="transmembrane region" description="Helical" evidence="1">
    <location>
        <begin position="292"/>
        <end position="312"/>
    </location>
</feature>
<comment type="caution">
    <text evidence="3">The sequence shown here is derived from an EMBL/GenBank/DDBJ whole genome shotgun (WGS) entry which is preliminary data.</text>
</comment>
<accession>A0AAQ4F1R2</accession>
<keyword evidence="1" id="KW-1133">Transmembrane helix</keyword>
<dbReference type="EMBL" id="JARKHS020008048">
    <property type="protein sequence ID" value="KAK8781084.1"/>
    <property type="molecule type" value="Genomic_DNA"/>
</dbReference>
<dbReference type="AlphaFoldDB" id="A0AAQ4F1R2"/>
<feature type="domain" description="Nose resistant-to-fluoxetine protein N-terminal" evidence="2">
    <location>
        <begin position="102"/>
        <end position="217"/>
    </location>
</feature>
<feature type="transmembrane region" description="Helical" evidence="1">
    <location>
        <begin position="332"/>
        <end position="356"/>
    </location>
</feature>
<protein>
    <recommendedName>
        <fullName evidence="2">Nose resistant-to-fluoxetine protein N-terminal domain-containing protein</fullName>
    </recommendedName>
</protein>
<dbReference type="InterPro" id="IPR006621">
    <property type="entry name" value="Nose-resist-to-fluoxetine_N"/>
</dbReference>
<feature type="transmembrane region" description="Helical" evidence="1">
    <location>
        <begin position="368"/>
        <end position="387"/>
    </location>
</feature>
<dbReference type="PANTHER" id="PTHR11161:SF0">
    <property type="entry name" value="O-ACYLTRANSFERASE LIKE PROTEIN"/>
    <property type="match status" value="1"/>
</dbReference>
<evidence type="ECO:0000256" key="1">
    <source>
        <dbReference type="SAM" id="Phobius"/>
    </source>
</evidence>
<keyword evidence="1" id="KW-0472">Membrane</keyword>
<dbReference type="InterPro" id="IPR002656">
    <property type="entry name" value="Acyl_transf_3_dom"/>
</dbReference>
<gene>
    <name evidence="3" type="ORF">V5799_017576</name>
</gene>
<dbReference type="GO" id="GO:0016747">
    <property type="term" value="F:acyltransferase activity, transferring groups other than amino-acyl groups"/>
    <property type="evidence" value="ECO:0007669"/>
    <property type="project" value="InterPro"/>
</dbReference>
<dbReference type="Pfam" id="PF20146">
    <property type="entry name" value="NRF"/>
    <property type="match status" value="1"/>
</dbReference>
<dbReference type="Pfam" id="PF01757">
    <property type="entry name" value="Acyl_transf_3"/>
    <property type="match status" value="1"/>
</dbReference>
<sequence length="468" mass="51994">MCSLLSTRRGWCGFASVMRAVFVTVLLTFPVVFAELYAAENATVAAFKGEKTAELVPTEMTPASAQHGDSVDYAKAFRDATACVMASIPASIQKKLLGAEISPQCSVALLRTMRAFQNFEPWALRLLDATGKYPTGLLQGSRSDPGAFDECIETVVRDSYGNDVSRGQYCNLVFYANNGTAIEKLMEPTLDFMHPIVRLHAARGRRKRLALGAFVLLSLVSYCLAAWTLARNPHIQPFLIIPGATPQGTLETVNKYYQLPFFHGMCYFSGCITCLIMDSFRQRKISKSVELAGWCVTGSSMLCCVFMKFAWYTSPNPTSEVGTQLAAFADRFLWSASLAWITLACATGRGGVFGRFLSRDVFVPLSKLSFGVYIIHLPFIELMLFASRERVFWSHFNQISLFFSVTVWSLLLSYISYVACEAPTGALDRLAFRRFRANGSEPKNEYTLENGVDVESCKKKEDATLARF</sequence>
<reference evidence="3 4" key="1">
    <citation type="journal article" date="2023" name="Arcadia Sci">
        <title>De novo assembly of a long-read Amblyomma americanum tick genome.</title>
        <authorList>
            <person name="Chou S."/>
            <person name="Poskanzer K.E."/>
            <person name="Rollins M."/>
            <person name="Thuy-Boun P.S."/>
        </authorList>
    </citation>
    <scope>NUCLEOTIDE SEQUENCE [LARGE SCALE GENOMIC DNA]</scope>
    <source>
        <strain evidence="3">F_SG_1</strain>
        <tissue evidence="3">Salivary glands</tissue>
    </source>
</reference>
<evidence type="ECO:0000313" key="3">
    <source>
        <dbReference type="EMBL" id="KAK8781084.1"/>
    </source>
</evidence>
<evidence type="ECO:0000313" key="4">
    <source>
        <dbReference type="Proteomes" id="UP001321473"/>
    </source>
</evidence>
<name>A0AAQ4F1R2_AMBAM</name>
<dbReference type="InterPro" id="IPR052728">
    <property type="entry name" value="O2_lipid_transport_reg"/>
</dbReference>
<organism evidence="3 4">
    <name type="scientific">Amblyomma americanum</name>
    <name type="common">Lone star tick</name>
    <dbReference type="NCBI Taxonomy" id="6943"/>
    <lineage>
        <taxon>Eukaryota</taxon>
        <taxon>Metazoa</taxon>
        <taxon>Ecdysozoa</taxon>
        <taxon>Arthropoda</taxon>
        <taxon>Chelicerata</taxon>
        <taxon>Arachnida</taxon>
        <taxon>Acari</taxon>
        <taxon>Parasitiformes</taxon>
        <taxon>Ixodida</taxon>
        <taxon>Ixodoidea</taxon>
        <taxon>Ixodidae</taxon>
        <taxon>Amblyomminae</taxon>
        <taxon>Amblyomma</taxon>
    </lineage>
</organism>
<feature type="transmembrane region" description="Helical" evidence="1">
    <location>
        <begin position="209"/>
        <end position="230"/>
    </location>
</feature>
<evidence type="ECO:0000259" key="2">
    <source>
        <dbReference type="SMART" id="SM00703"/>
    </source>
</evidence>
<feature type="transmembrane region" description="Helical" evidence="1">
    <location>
        <begin position="261"/>
        <end position="280"/>
    </location>
</feature>